<dbReference type="AlphaFoldDB" id="A0AAV7WJR2"/>
<evidence type="ECO:0000259" key="1">
    <source>
        <dbReference type="PROSITE" id="PS50835"/>
    </source>
</evidence>
<proteinExistence type="predicted"/>
<dbReference type="Gene3D" id="2.60.40.10">
    <property type="entry name" value="Immunoglobulins"/>
    <property type="match status" value="1"/>
</dbReference>
<gene>
    <name evidence="2" type="ORF">NDU88_001187</name>
</gene>
<dbReference type="InterPro" id="IPR007110">
    <property type="entry name" value="Ig-like_dom"/>
</dbReference>
<keyword evidence="3" id="KW-1185">Reference proteome</keyword>
<dbReference type="PROSITE" id="PS50835">
    <property type="entry name" value="IG_LIKE"/>
    <property type="match status" value="1"/>
</dbReference>
<feature type="domain" description="Ig-like" evidence="1">
    <location>
        <begin position="18"/>
        <end position="98"/>
    </location>
</feature>
<comment type="caution">
    <text evidence="2">The sequence shown here is derived from an EMBL/GenBank/DDBJ whole genome shotgun (WGS) entry which is preliminary data.</text>
</comment>
<organism evidence="2 3">
    <name type="scientific">Pleurodeles waltl</name>
    <name type="common">Iberian ribbed newt</name>
    <dbReference type="NCBI Taxonomy" id="8319"/>
    <lineage>
        <taxon>Eukaryota</taxon>
        <taxon>Metazoa</taxon>
        <taxon>Chordata</taxon>
        <taxon>Craniata</taxon>
        <taxon>Vertebrata</taxon>
        <taxon>Euteleostomi</taxon>
        <taxon>Amphibia</taxon>
        <taxon>Batrachia</taxon>
        <taxon>Caudata</taxon>
        <taxon>Salamandroidea</taxon>
        <taxon>Salamandridae</taxon>
        <taxon>Pleurodelinae</taxon>
        <taxon>Pleurodeles</taxon>
    </lineage>
</organism>
<dbReference type="InterPro" id="IPR003597">
    <property type="entry name" value="Ig_C1-set"/>
</dbReference>
<dbReference type="EMBL" id="JANPWB010000001">
    <property type="protein sequence ID" value="KAJ1213553.1"/>
    <property type="molecule type" value="Genomic_DNA"/>
</dbReference>
<sequence>MPVKQRYLLVLTGEDAAPAVSIFPPTDEQLKMGSVTVMCRITGRITGFYPEDAWIGWKEDGKVITKGVENSQSKPDTASKVQAELDNTFYSCEVMTSP</sequence>
<accession>A0AAV7WJR2</accession>
<name>A0AAV7WJR2_PLEWA</name>
<evidence type="ECO:0000313" key="3">
    <source>
        <dbReference type="Proteomes" id="UP001066276"/>
    </source>
</evidence>
<dbReference type="Pfam" id="PF07654">
    <property type="entry name" value="C1-set"/>
    <property type="match status" value="1"/>
</dbReference>
<evidence type="ECO:0000313" key="2">
    <source>
        <dbReference type="EMBL" id="KAJ1213553.1"/>
    </source>
</evidence>
<dbReference type="InterPro" id="IPR013783">
    <property type="entry name" value="Ig-like_fold"/>
</dbReference>
<dbReference type="InterPro" id="IPR036179">
    <property type="entry name" value="Ig-like_dom_sf"/>
</dbReference>
<dbReference type="Proteomes" id="UP001066276">
    <property type="component" value="Chromosome 1_1"/>
</dbReference>
<reference evidence="2" key="1">
    <citation type="journal article" date="2022" name="bioRxiv">
        <title>Sequencing and chromosome-scale assembly of the giantPleurodeles waltlgenome.</title>
        <authorList>
            <person name="Brown T."/>
            <person name="Elewa A."/>
            <person name="Iarovenko S."/>
            <person name="Subramanian E."/>
            <person name="Araus A.J."/>
            <person name="Petzold A."/>
            <person name="Susuki M."/>
            <person name="Suzuki K.-i.T."/>
            <person name="Hayashi T."/>
            <person name="Toyoda A."/>
            <person name="Oliveira C."/>
            <person name="Osipova E."/>
            <person name="Leigh N.D."/>
            <person name="Simon A."/>
            <person name="Yun M.H."/>
        </authorList>
    </citation>
    <scope>NUCLEOTIDE SEQUENCE</scope>
    <source>
        <strain evidence="2">20211129_DDA</strain>
        <tissue evidence="2">Liver</tissue>
    </source>
</reference>
<dbReference type="SUPFAM" id="SSF48726">
    <property type="entry name" value="Immunoglobulin"/>
    <property type="match status" value="1"/>
</dbReference>
<protein>
    <recommendedName>
        <fullName evidence="1">Ig-like domain-containing protein</fullName>
    </recommendedName>
</protein>